<dbReference type="AlphaFoldDB" id="X6LI20"/>
<proteinExistence type="predicted"/>
<feature type="non-terminal residue" evidence="1">
    <location>
        <position position="1"/>
    </location>
</feature>
<comment type="caution">
    <text evidence="1">The sequence shown here is derived from an EMBL/GenBank/DDBJ whole genome shotgun (WGS) entry which is preliminary data.</text>
</comment>
<evidence type="ECO:0000313" key="2">
    <source>
        <dbReference type="Proteomes" id="UP000023152"/>
    </source>
</evidence>
<dbReference type="EMBL" id="ASPP01037849">
    <property type="protein sequence ID" value="ETO01608.1"/>
    <property type="molecule type" value="Genomic_DNA"/>
</dbReference>
<accession>X6LI20</accession>
<gene>
    <name evidence="1" type="ORF">RFI_35832</name>
</gene>
<reference evidence="1 2" key="1">
    <citation type="journal article" date="2013" name="Curr. Biol.">
        <title>The Genome of the Foraminiferan Reticulomyxa filosa.</title>
        <authorList>
            <person name="Glockner G."/>
            <person name="Hulsmann N."/>
            <person name="Schleicher M."/>
            <person name="Noegel A.A."/>
            <person name="Eichinger L."/>
            <person name="Gallinger C."/>
            <person name="Pawlowski J."/>
            <person name="Sierra R."/>
            <person name="Euteneuer U."/>
            <person name="Pillet L."/>
            <person name="Moustafa A."/>
            <person name="Platzer M."/>
            <person name="Groth M."/>
            <person name="Szafranski K."/>
            <person name="Schliwa M."/>
        </authorList>
    </citation>
    <scope>NUCLEOTIDE SEQUENCE [LARGE SCALE GENOMIC DNA]</scope>
</reference>
<dbReference type="Proteomes" id="UP000023152">
    <property type="component" value="Unassembled WGS sequence"/>
</dbReference>
<sequence>CNFNLITKTAKYVFNFYFLLINKMHFFTITEKKELNQSKDYLFSRILPFDEINTFEKFILDMFEDSLTGGSMGPTSHVSSSKGRGGMEALLIGPPDDDSNNFVEETRITIESVDPKNERIMIFVNGDRVRFEPTTISNDDNVLFGSRQLFQLIVPLQANDEIEKKKTSQKSGGHGRKRANVFVQKAGRQFGGV</sequence>
<protein>
    <submittedName>
        <fullName evidence="1">Uncharacterized protein</fullName>
    </submittedName>
</protein>
<name>X6LI20_RETFI</name>
<evidence type="ECO:0000313" key="1">
    <source>
        <dbReference type="EMBL" id="ETO01608.1"/>
    </source>
</evidence>
<keyword evidence="2" id="KW-1185">Reference proteome</keyword>
<organism evidence="1 2">
    <name type="scientific">Reticulomyxa filosa</name>
    <dbReference type="NCBI Taxonomy" id="46433"/>
    <lineage>
        <taxon>Eukaryota</taxon>
        <taxon>Sar</taxon>
        <taxon>Rhizaria</taxon>
        <taxon>Retaria</taxon>
        <taxon>Foraminifera</taxon>
        <taxon>Monothalamids</taxon>
        <taxon>Reticulomyxidae</taxon>
        <taxon>Reticulomyxa</taxon>
    </lineage>
</organism>